<keyword evidence="2" id="KW-1185">Reference proteome</keyword>
<gene>
    <name evidence="1" type="ORF">ACFO4R_00185</name>
</gene>
<dbReference type="Proteomes" id="UP001595916">
    <property type="component" value="Unassembled WGS sequence"/>
</dbReference>
<protein>
    <submittedName>
        <fullName evidence="1">Uncharacterized protein</fullName>
    </submittedName>
</protein>
<comment type="caution">
    <text evidence="1">The sequence shown here is derived from an EMBL/GenBank/DDBJ whole genome shotgun (WGS) entry which is preliminary data.</text>
</comment>
<evidence type="ECO:0000313" key="1">
    <source>
        <dbReference type="EMBL" id="MFC4803488.1"/>
    </source>
</evidence>
<sequence length="57" mass="6587">MIKGLENLNDRQKEILFKTNELHKNAVGNEYKDGISIVEVWLEKGVLCAKKKSRPFI</sequence>
<name>A0ABV9QGZ1_9FIRM</name>
<evidence type="ECO:0000313" key="2">
    <source>
        <dbReference type="Proteomes" id="UP001595916"/>
    </source>
</evidence>
<reference evidence="2" key="1">
    <citation type="journal article" date="2019" name="Int. J. Syst. Evol. Microbiol.">
        <title>The Global Catalogue of Microorganisms (GCM) 10K type strain sequencing project: providing services to taxonomists for standard genome sequencing and annotation.</title>
        <authorList>
            <consortium name="The Broad Institute Genomics Platform"/>
            <consortium name="The Broad Institute Genome Sequencing Center for Infectious Disease"/>
            <person name="Wu L."/>
            <person name="Ma J."/>
        </authorList>
    </citation>
    <scope>NUCLEOTIDE SEQUENCE [LARGE SCALE GENOMIC DNA]</scope>
    <source>
        <strain evidence="2">CCUG 46385</strain>
    </source>
</reference>
<dbReference type="RefSeq" id="WP_379786923.1">
    <property type="nucleotide sequence ID" value="NZ_JBHSHL010000002.1"/>
</dbReference>
<accession>A0ABV9QGZ1</accession>
<dbReference type="EMBL" id="JBHSHL010000002">
    <property type="protein sequence ID" value="MFC4803488.1"/>
    <property type="molecule type" value="Genomic_DNA"/>
</dbReference>
<proteinExistence type="predicted"/>
<organism evidence="1 2">
    <name type="scientific">Filifactor villosus</name>
    <dbReference type="NCBI Taxonomy" id="29374"/>
    <lineage>
        <taxon>Bacteria</taxon>
        <taxon>Bacillati</taxon>
        <taxon>Bacillota</taxon>
        <taxon>Clostridia</taxon>
        <taxon>Peptostreptococcales</taxon>
        <taxon>Filifactoraceae</taxon>
        <taxon>Filifactor</taxon>
    </lineage>
</organism>